<feature type="domain" description="RNA polymerase Rpb2" evidence="12">
    <location>
        <begin position="338"/>
        <end position="454"/>
    </location>
</feature>
<dbReference type="GO" id="GO:0006351">
    <property type="term" value="P:DNA-templated transcription"/>
    <property type="evidence" value="ECO:0007669"/>
    <property type="project" value="UniProtKB-UniRule"/>
</dbReference>
<dbReference type="Gene3D" id="6.10.140.1670">
    <property type="match status" value="1"/>
</dbReference>
<dbReference type="InterPro" id="IPR037034">
    <property type="entry name" value="RNA_pol_Rpb2_2_sf"/>
</dbReference>
<feature type="domain" description="RNA polymerase Rpb2" evidence="11">
    <location>
        <begin position="1266"/>
        <end position="1340"/>
    </location>
</feature>
<dbReference type="FunFam" id="2.40.50.100:FF:000006">
    <property type="entry name" value="DNA-directed RNA polymerase subunit beta"/>
    <property type="match status" value="1"/>
</dbReference>
<feature type="domain" description="DNA-directed RNA polymerase beta subunit external 1" evidence="15">
    <location>
        <begin position="591"/>
        <end position="657"/>
    </location>
</feature>
<dbReference type="Gene3D" id="3.90.1110.10">
    <property type="entry name" value="RNA polymerase Rpb2, domain 2"/>
    <property type="match status" value="1"/>
</dbReference>
<dbReference type="HAMAP" id="MF_01321">
    <property type="entry name" value="RNApol_bact_RpoB"/>
    <property type="match status" value="1"/>
</dbReference>
<evidence type="ECO:0000256" key="5">
    <source>
        <dbReference type="ARBA" id="ARBA00048552"/>
    </source>
</evidence>
<organism evidence="16 17">
    <name type="scientific">Vespertiliibacter pulmonis</name>
    <dbReference type="NCBI Taxonomy" id="1443036"/>
    <lineage>
        <taxon>Bacteria</taxon>
        <taxon>Pseudomonadati</taxon>
        <taxon>Pseudomonadota</taxon>
        <taxon>Gammaproteobacteria</taxon>
        <taxon>Pasteurellales</taxon>
        <taxon>Pasteurellaceae</taxon>
        <taxon>Vespertiliibacter</taxon>
    </lineage>
</organism>
<dbReference type="InterPro" id="IPR007641">
    <property type="entry name" value="RNA_pol_Rpb2_7"/>
</dbReference>
<evidence type="ECO:0000256" key="1">
    <source>
        <dbReference type="ARBA" id="ARBA00022478"/>
    </source>
</evidence>
<dbReference type="InterPro" id="IPR019462">
    <property type="entry name" value="DNA-dir_RNA_pol_bsu_external_1"/>
</dbReference>
<evidence type="ECO:0000259" key="10">
    <source>
        <dbReference type="Pfam" id="PF00562"/>
    </source>
</evidence>
<evidence type="ECO:0000256" key="6">
    <source>
        <dbReference type="HAMAP-Rule" id="MF_01321"/>
    </source>
</evidence>
<dbReference type="InterPro" id="IPR014724">
    <property type="entry name" value="RNA_pol_RPB2_OB-fold"/>
</dbReference>
<name>A0A3N4VPI8_9PAST</name>
<dbReference type="FunFam" id="2.40.50.150:FF:000001">
    <property type="entry name" value="DNA-directed RNA polymerase subunit beta"/>
    <property type="match status" value="1"/>
</dbReference>
<evidence type="ECO:0000259" key="14">
    <source>
        <dbReference type="Pfam" id="PF04565"/>
    </source>
</evidence>
<sequence>MAYSFSEKKRIRKSFGKRPQVLNVPYLLTIQLDSFDKFIKRDPEGQQGLEAAFRSVFPIVSNNGSTELQYVSYELGEPAFDVRECQIRGTTYAAPLRVKLRLVTFDREAAAGTVKDIKEQNVYMGEIPLMTDNGTFVINGTERVIVSQLHRSPGVFFDSDKGKTHASGKVLYNARIIPYRGSWLDFEFDPKDNLYARIDRRRKLPATIILRALGYTTEEILNMFFDKIIFDVKDNKLLMELVPERLRGEMAAFDIEANGKVYVESGRRITARHIKALEKDNISQIEVPTEYIVGKVTARDYIDLDTGEIICPSNTEISLELLAKLVQAGYHQIEVLFTNDLDHGAYISETLRVDPTYDRLSALVEIYRMMRPGEPPTKEAAEALFDNMFFSTDRYDLSAVGRMKFNRSLGIPEGVGTGILSKSDIIDVMKKLIDIRNGNGEVDDIDHLGNRRIRSVGEMAENQFRIGLVRVERAVRERLSLGDLDGVSPQDLINAKPISAAVKEFFGSSQLSQFMDQNNPLSEVTHKRRISALGPGGLTRERAGFEVRDVHATHYGRVCPIETPEGPNIGLINSLSVYARTNDYGFLETPYRKVVDGQVTEEIEYLSAIEEGNYVIAQANSNLDDDFRFTDTYVTCRGEHGESGLYRPEDVQYMDVSTQQVVSVAAALIPFLEHDDANRALMGANMQRQAVPTLRADKPLVGTGIEKAVALDSGVAVVAKRGGMVQYVDASRIVVKVNEDETIAGEAGIDIYNLIKYTRSNQNTCINQIPCVKLGEPVERGEILADGPSTDLGELALGQNIRVAFMPWNGYNFEDSMLVSERVVQEDRFTTIHIQELSCVARDTKLGSEEITADIPNVGESALSKLDESGIVYIGAEVKGGDILVGKVTPKGETQLTPEEKLLRAIFGEKASDVKDSSLRVPNGTSGTIIDVQVFTRDGVEKDKRAKDIEEMQLREAKKDLVEELEILEAGLFTRVHNVLVEGGIAEATLDKMAREKWLEQTLEDEAKQNQLEQLAEQHEELRKEFERKLEIKRNKIIQGDDLAPGVLKVVKVYLAVKRQIQPGDKMAGRHGNKGVISKINPVEDMPYDENGQPVEIVLNPLGVPSRMNIGQILETHLGLAARGIGDQINAMIKQQQSIAKLREYMQKAYDLGHGSQVVDLSKFTDEEVMTLAQNLRKGLPLATPVFDGAHESEIKGLLELGGLPTSGQITLYDGRTGEKFERPVTVGYMYMLKLNHLVDDKMHARSTGSYSLVTQQPLGGKAQFGGQRFGEMEVWALEAYGAAYTLQEMLTVKSDDVNGRTKMYKNIVDGTHYMEPGMPESFNVITKEIRALGIDMELDEA</sequence>
<dbReference type="InterPro" id="IPR042107">
    <property type="entry name" value="DNA-dir_RNA_pol_bsu_ext_1_sf"/>
</dbReference>
<gene>
    <name evidence="6" type="primary">rpoB</name>
    <name evidence="16" type="ORF">EDC46_1176</name>
</gene>
<evidence type="ECO:0000259" key="11">
    <source>
        <dbReference type="Pfam" id="PF04560"/>
    </source>
</evidence>
<evidence type="ECO:0000259" key="15">
    <source>
        <dbReference type="Pfam" id="PF10385"/>
    </source>
</evidence>
<feature type="domain" description="RNA polymerase Rpb2" evidence="14">
    <location>
        <begin position="513"/>
        <end position="580"/>
    </location>
</feature>
<dbReference type="SUPFAM" id="SSF64484">
    <property type="entry name" value="beta and beta-prime subunits of DNA dependent RNA-polymerase"/>
    <property type="match status" value="1"/>
</dbReference>
<dbReference type="FunFam" id="3.90.1800.10:FF:000001">
    <property type="entry name" value="DNA-directed RNA polymerase subunit beta"/>
    <property type="match status" value="1"/>
</dbReference>
<comment type="subunit">
    <text evidence="6 8">The RNAP catalytic core consists of 2 alpha, 1 beta, 1 beta' and 1 omega subunit. When a sigma factor is associated with the core the holoenzyme is formed, which can initiate transcription.</text>
</comment>
<dbReference type="Pfam" id="PF04565">
    <property type="entry name" value="RNA_pol_Rpb2_3"/>
    <property type="match status" value="1"/>
</dbReference>
<dbReference type="NCBIfam" id="NF001616">
    <property type="entry name" value="PRK00405.1"/>
    <property type="match status" value="1"/>
</dbReference>
<evidence type="ECO:0000256" key="4">
    <source>
        <dbReference type="ARBA" id="ARBA00023163"/>
    </source>
</evidence>
<dbReference type="GO" id="GO:0032549">
    <property type="term" value="F:ribonucleoside binding"/>
    <property type="evidence" value="ECO:0007669"/>
    <property type="project" value="InterPro"/>
</dbReference>
<dbReference type="Gene3D" id="3.90.1100.10">
    <property type="match status" value="2"/>
</dbReference>
<keyword evidence="4 6" id="KW-0804">Transcription</keyword>
<dbReference type="FunFam" id="2.40.270.10:FF:000003">
    <property type="entry name" value="DNA-directed RNA polymerase subunit beta"/>
    <property type="match status" value="1"/>
</dbReference>
<keyword evidence="3 6" id="KW-0548">Nucleotidyltransferase</keyword>
<dbReference type="Gene3D" id="2.40.50.100">
    <property type="match status" value="1"/>
</dbReference>
<dbReference type="CDD" id="cd00653">
    <property type="entry name" value="RNA_pol_B_RPB2"/>
    <property type="match status" value="1"/>
</dbReference>
<feature type="domain" description="DNA-directed RNA polymerase subunit 2 hybrid-binding" evidence="10">
    <location>
        <begin position="718"/>
        <end position="1264"/>
    </location>
</feature>
<accession>A0A3N4VPI8</accession>
<comment type="catalytic activity">
    <reaction evidence="5 6 8">
        <text>RNA(n) + a ribonucleoside 5'-triphosphate = RNA(n+1) + diphosphate</text>
        <dbReference type="Rhea" id="RHEA:21248"/>
        <dbReference type="Rhea" id="RHEA-COMP:14527"/>
        <dbReference type="Rhea" id="RHEA-COMP:17342"/>
        <dbReference type="ChEBI" id="CHEBI:33019"/>
        <dbReference type="ChEBI" id="CHEBI:61557"/>
        <dbReference type="ChEBI" id="CHEBI:140395"/>
        <dbReference type="EC" id="2.7.7.6"/>
    </reaction>
</comment>
<keyword evidence="1 6" id="KW-0240">DNA-directed RNA polymerase</keyword>
<evidence type="ECO:0000256" key="8">
    <source>
        <dbReference type="RuleBase" id="RU363031"/>
    </source>
</evidence>
<dbReference type="Pfam" id="PF04560">
    <property type="entry name" value="RNA_pol_Rpb2_7"/>
    <property type="match status" value="1"/>
</dbReference>
<proteinExistence type="inferred from homology"/>
<evidence type="ECO:0000256" key="3">
    <source>
        <dbReference type="ARBA" id="ARBA00022695"/>
    </source>
</evidence>
<dbReference type="FunFam" id="3.90.1110.10:FF:000001">
    <property type="entry name" value="DNA-directed RNA polymerase subunit beta"/>
    <property type="match status" value="1"/>
</dbReference>
<dbReference type="FunFam" id="2.40.270.10:FF:000004">
    <property type="entry name" value="DNA-directed RNA polymerase subunit beta"/>
    <property type="match status" value="1"/>
</dbReference>
<reference evidence="16 17" key="1">
    <citation type="submission" date="2018-11" db="EMBL/GenBank/DDBJ databases">
        <title>Genomic Encyclopedia of Type Strains, Phase IV (KMG-IV): sequencing the most valuable type-strain genomes for metagenomic binning, comparative biology and taxonomic classification.</title>
        <authorList>
            <person name="Goeker M."/>
        </authorList>
    </citation>
    <scope>NUCLEOTIDE SEQUENCE [LARGE SCALE GENOMIC DNA]</scope>
    <source>
        <strain evidence="16 17">DSM 27238</strain>
    </source>
</reference>
<evidence type="ECO:0000313" key="17">
    <source>
        <dbReference type="Proteomes" id="UP000281691"/>
    </source>
</evidence>
<dbReference type="GO" id="GO:0003899">
    <property type="term" value="F:DNA-directed RNA polymerase activity"/>
    <property type="evidence" value="ECO:0007669"/>
    <property type="project" value="UniProtKB-UniRule"/>
</dbReference>
<comment type="caution">
    <text evidence="16">The sequence shown here is derived from an EMBL/GenBank/DDBJ whole genome shotgun (WGS) entry which is preliminary data.</text>
</comment>
<comment type="similarity">
    <text evidence="6 7">Belongs to the RNA polymerase beta chain family.</text>
</comment>
<feature type="coiled-coil region" evidence="9">
    <location>
        <begin position="940"/>
        <end position="971"/>
    </location>
</feature>
<dbReference type="NCBIfam" id="TIGR02013">
    <property type="entry name" value="rpoB"/>
    <property type="match status" value="1"/>
</dbReference>
<keyword evidence="17" id="KW-1185">Reference proteome</keyword>
<dbReference type="RefSeq" id="WP_124211340.1">
    <property type="nucleotide sequence ID" value="NZ_CP016615.1"/>
</dbReference>
<dbReference type="Pfam" id="PF04561">
    <property type="entry name" value="RNA_pol_Rpb2_2"/>
    <property type="match status" value="2"/>
</dbReference>
<dbReference type="GO" id="GO:0003677">
    <property type="term" value="F:DNA binding"/>
    <property type="evidence" value="ECO:0007669"/>
    <property type="project" value="UniProtKB-UniRule"/>
</dbReference>
<dbReference type="EC" id="2.7.7.6" evidence="6 8"/>
<dbReference type="Proteomes" id="UP000281691">
    <property type="component" value="Unassembled WGS sequence"/>
</dbReference>
<dbReference type="Gene3D" id="3.90.1800.10">
    <property type="entry name" value="RNA polymerase alpha subunit dimerisation domain"/>
    <property type="match status" value="1"/>
</dbReference>
<dbReference type="EMBL" id="RKQP01000003">
    <property type="protein sequence ID" value="RPE83483.1"/>
    <property type="molecule type" value="Genomic_DNA"/>
</dbReference>
<evidence type="ECO:0000313" key="16">
    <source>
        <dbReference type="EMBL" id="RPE83483.1"/>
    </source>
</evidence>
<dbReference type="Pfam" id="PF10385">
    <property type="entry name" value="RNA_pol_Rpb2_45"/>
    <property type="match status" value="1"/>
</dbReference>
<keyword evidence="9" id="KW-0175">Coiled coil</keyword>
<dbReference type="InterPro" id="IPR007121">
    <property type="entry name" value="RNA_pol_bsu_CS"/>
</dbReference>
<dbReference type="OrthoDB" id="9803954at2"/>
<comment type="function">
    <text evidence="6 8">DNA-dependent RNA polymerase catalyzes the transcription of DNA into RNA using the four ribonucleoside triphosphates as substrates.</text>
</comment>
<dbReference type="FunFam" id="3.90.1110.10:FF:000004">
    <property type="entry name" value="DNA-directed RNA polymerase subunit beta"/>
    <property type="match status" value="1"/>
</dbReference>
<dbReference type="InterPro" id="IPR007120">
    <property type="entry name" value="DNA-dir_RNAP_su2_dom"/>
</dbReference>
<evidence type="ECO:0000259" key="13">
    <source>
        <dbReference type="Pfam" id="PF04563"/>
    </source>
</evidence>
<dbReference type="Pfam" id="PF04563">
    <property type="entry name" value="RNA_pol_Rpb2_1"/>
    <property type="match status" value="1"/>
</dbReference>
<dbReference type="Gene3D" id="2.40.270.10">
    <property type="entry name" value="DNA-directed RNA polymerase, subunit 2, domain 6"/>
    <property type="match status" value="1"/>
</dbReference>
<dbReference type="InterPro" id="IPR015712">
    <property type="entry name" value="DNA-dir_RNA_pol_su2"/>
</dbReference>
<dbReference type="PROSITE" id="PS01166">
    <property type="entry name" value="RNA_POL_BETA"/>
    <property type="match status" value="1"/>
</dbReference>
<dbReference type="PANTHER" id="PTHR20856">
    <property type="entry name" value="DNA-DIRECTED RNA POLYMERASE I SUBUNIT 2"/>
    <property type="match status" value="1"/>
</dbReference>
<protein>
    <recommendedName>
        <fullName evidence="6 8">DNA-directed RNA polymerase subunit beta</fullName>
        <shortName evidence="6">RNAP subunit beta</shortName>
        <ecNumber evidence="6 8">2.7.7.6</ecNumber>
    </recommendedName>
    <alternativeName>
        <fullName evidence="6">RNA polymerase subunit beta</fullName>
    </alternativeName>
    <alternativeName>
        <fullName evidence="6">Transcriptase subunit beta</fullName>
    </alternativeName>
</protein>
<dbReference type="InterPro" id="IPR010243">
    <property type="entry name" value="RNA_pol_bsu_bac"/>
</dbReference>
<dbReference type="FunFam" id="3.90.1100.10:FF:000002">
    <property type="entry name" value="DNA-directed RNA polymerase subunit beta"/>
    <property type="match status" value="1"/>
</dbReference>
<evidence type="ECO:0000256" key="7">
    <source>
        <dbReference type="RuleBase" id="RU000434"/>
    </source>
</evidence>
<feature type="domain" description="RNA polymerase beta subunit protrusion" evidence="13">
    <location>
        <begin position="27"/>
        <end position="499"/>
    </location>
</feature>
<dbReference type="InterPro" id="IPR037033">
    <property type="entry name" value="DNA-dir_RNAP_su2_hyb_sf"/>
</dbReference>
<feature type="domain" description="RNA polymerase Rpb2" evidence="12">
    <location>
        <begin position="151"/>
        <end position="244"/>
    </location>
</feature>
<feature type="coiled-coil region" evidence="9">
    <location>
        <begin position="1005"/>
        <end position="1036"/>
    </location>
</feature>
<dbReference type="InterPro" id="IPR007645">
    <property type="entry name" value="RNA_pol_Rpb2_3"/>
</dbReference>
<dbReference type="Pfam" id="PF00562">
    <property type="entry name" value="RNA_pol_Rpb2_6"/>
    <property type="match status" value="1"/>
</dbReference>
<dbReference type="InterPro" id="IPR007642">
    <property type="entry name" value="RNA_pol_Rpb2_2"/>
</dbReference>
<dbReference type="Gene3D" id="2.40.50.150">
    <property type="match status" value="1"/>
</dbReference>
<dbReference type="InterPro" id="IPR007644">
    <property type="entry name" value="RNA_pol_bsu_protrusion"/>
</dbReference>
<dbReference type="GO" id="GO:0000428">
    <property type="term" value="C:DNA-directed RNA polymerase complex"/>
    <property type="evidence" value="ECO:0007669"/>
    <property type="project" value="UniProtKB-KW"/>
</dbReference>
<evidence type="ECO:0000256" key="2">
    <source>
        <dbReference type="ARBA" id="ARBA00022679"/>
    </source>
</evidence>
<evidence type="ECO:0000259" key="12">
    <source>
        <dbReference type="Pfam" id="PF04561"/>
    </source>
</evidence>
<dbReference type="Gene3D" id="2.30.150.10">
    <property type="entry name" value="DNA-directed RNA polymerase, beta subunit, external 1 domain"/>
    <property type="match status" value="1"/>
</dbReference>
<keyword evidence="2 6" id="KW-0808">Transferase</keyword>
<evidence type="ECO:0000256" key="9">
    <source>
        <dbReference type="SAM" id="Coils"/>
    </source>
</evidence>